<comment type="caution">
    <text evidence="1">The sequence shown here is derived from an EMBL/GenBank/DDBJ whole genome shotgun (WGS) entry which is preliminary data.</text>
</comment>
<evidence type="ECO:0000313" key="2">
    <source>
        <dbReference type="Proteomes" id="UP000596742"/>
    </source>
</evidence>
<dbReference type="AlphaFoldDB" id="A0A8B6ESM9"/>
<evidence type="ECO:0000313" key="1">
    <source>
        <dbReference type="EMBL" id="VDI39304.1"/>
    </source>
</evidence>
<reference evidence="1" key="1">
    <citation type="submission" date="2018-11" db="EMBL/GenBank/DDBJ databases">
        <authorList>
            <person name="Alioto T."/>
            <person name="Alioto T."/>
        </authorList>
    </citation>
    <scope>NUCLEOTIDE SEQUENCE</scope>
</reference>
<keyword evidence="2" id="KW-1185">Reference proteome</keyword>
<accession>A0A8B6ESM9</accession>
<dbReference type="OrthoDB" id="6160583at2759"/>
<name>A0A8B6ESM9_MYTGA</name>
<organism evidence="1 2">
    <name type="scientific">Mytilus galloprovincialis</name>
    <name type="common">Mediterranean mussel</name>
    <dbReference type="NCBI Taxonomy" id="29158"/>
    <lineage>
        <taxon>Eukaryota</taxon>
        <taxon>Metazoa</taxon>
        <taxon>Spiralia</taxon>
        <taxon>Lophotrochozoa</taxon>
        <taxon>Mollusca</taxon>
        <taxon>Bivalvia</taxon>
        <taxon>Autobranchia</taxon>
        <taxon>Pteriomorphia</taxon>
        <taxon>Mytilida</taxon>
        <taxon>Mytiloidea</taxon>
        <taxon>Mytilidae</taxon>
        <taxon>Mytilinae</taxon>
        <taxon>Mytilus</taxon>
    </lineage>
</organism>
<protein>
    <submittedName>
        <fullName evidence="1">Uncharacterized protein</fullName>
    </submittedName>
</protein>
<sequence length="102" mass="11712">MKFFSDSHISVKFDKEQIDKIIRNLQSHKASGIDEIPNEFLKFGGDALVDSLFAIITELEAVPDDWQNGIIKLLLKTGSAYDIDNYRGITLTSNVYKFWWNL</sequence>
<gene>
    <name evidence="1" type="ORF">MGAL_10B073190</name>
</gene>
<proteinExistence type="predicted"/>
<dbReference type="Proteomes" id="UP000596742">
    <property type="component" value="Unassembled WGS sequence"/>
</dbReference>
<dbReference type="EMBL" id="UYJE01005672">
    <property type="protein sequence ID" value="VDI39304.1"/>
    <property type="molecule type" value="Genomic_DNA"/>
</dbReference>